<name>A0AAV4UN63_CAEEX</name>
<proteinExistence type="predicted"/>
<gene>
    <name evidence="1" type="ORF">CEXT_541581</name>
</gene>
<evidence type="ECO:0000313" key="2">
    <source>
        <dbReference type="Proteomes" id="UP001054945"/>
    </source>
</evidence>
<dbReference type="Proteomes" id="UP001054945">
    <property type="component" value="Unassembled WGS sequence"/>
</dbReference>
<dbReference type="AlphaFoldDB" id="A0AAV4UN63"/>
<protein>
    <submittedName>
        <fullName evidence="1">Uncharacterized protein</fullName>
    </submittedName>
</protein>
<sequence>MDFYSDFVASITKICDCAKQSSFKHFTLFLVAKRNMLESNENLPYPNGSITPTIPRQLSAPQQGDTIQIEVANSMWVLSRSGNAVIRAELSALPG</sequence>
<comment type="caution">
    <text evidence="1">The sequence shown here is derived from an EMBL/GenBank/DDBJ whole genome shotgun (WGS) entry which is preliminary data.</text>
</comment>
<dbReference type="EMBL" id="BPLR01013178">
    <property type="protein sequence ID" value="GIY59208.1"/>
    <property type="molecule type" value="Genomic_DNA"/>
</dbReference>
<reference evidence="1 2" key="1">
    <citation type="submission" date="2021-06" db="EMBL/GenBank/DDBJ databases">
        <title>Caerostris extrusa draft genome.</title>
        <authorList>
            <person name="Kono N."/>
            <person name="Arakawa K."/>
        </authorList>
    </citation>
    <scope>NUCLEOTIDE SEQUENCE [LARGE SCALE GENOMIC DNA]</scope>
</reference>
<evidence type="ECO:0000313" key="1">
    <source>
        <dbReference type="EMBL" id="GIY59208.1"/>
    </source>
</evidence>
<accession>A0AAV4UN63</accession>
<organism evidence="1 2">
    <name type="scientific">Caerostris extrusa</name>
    <name type="common">Bark spider</name>
    <name type="synonym">Caerostris bankana</name>
    <dbReference type="NCBI Taxonomy" id="172846"/>
    <lineage>
        <taxon>Eukaryota</taxon>
        <taxon>Metazoa</taxon>
        <taxon>Ecdysozoa</taxon>
        <taxon>Arthropoda</taxon>
        <taxon>Chelicerata</taxon>
        <taxon>Arachnida</taxon>
        <taxon>Araneae</taxon>
        <taxon>Araneomorphae</taxon>
        <taxon>Entelegynae</taxon>
        <taxon>Araneoidea</taxon>
        <taxon>Araneidae</taxon>
        <taxon>Caerostris</taxon>
    </lineage>
</organism>
<keyword evidence="2" id="KW-1185">Reference proteome</keyword>